<evidence type="ECO:0000313" key="2">
    <source>
        <dbReference type="Proteomes" id="UP000199659"/>
    </source>
</evidence>
<dbReference type="Proteomes" id="UP000199659">
    <property type="component" value="Unassembled WGS sequence"/>
</dbReference>
<sequence length="66" mass="7797">MDLVLDNNPSRSKGNTKDKRWEKRLEAYNLALDSKNDWYDMKTGNYDKWLKQMVISATCIGFFQFG</sequence>
<protein>
    <submittedName>
        <fullName evidence="1">Uncharacterized protein</fullName>
    </submittedName>
</protein>
<proteinExistence type="predicted"/>
<keyword evidence="2" id="KW-1185">Reference proteome</keyword>
<gene>
    <name evidence="1" type="ORF">SAMN05661086_02287</name>
</gene>
<evidence type="ECO:0000313" key="1">
    <source>
        <dbReference type="EMBL" id="SFR87640.1"/>
    </source>
</evidence>
<accession>A0A1I6K9S7</accession>
<organism evidence="1 2">
    <name type="scientific">Anaeromicropila populeti</name>
    <dbReference type="NCBI Taxonomy" id="37658"/>
    <lineage>
        <taxon>Bacteria</taxon>
        <taxon>Bacillati</taxon>
        <taxon>Bacillota</taxon>
        <taxon>Clostridia</taxon>
        <taxon>Lachnospirales</taxon>
        <taxon>Lachnospiraceae</taxon>
        <taxon>Anaeromicropila</taxon>
    </lineage>
</organism>
<dbReference type="AlphaFoldDB" id="A0A1I6K9S7"/>
<dbReference type="RefSeq" id="WP_092560861.1">
    <property type="nucleotide sequence ID" value="NZ_FOYZ01000008.1"/>
</dbReference>
<reference evidence="1 2" key="1">
    <citation type="submission" date="2016-10" db="EMBL/GenBank/DDBJ databases">
        <authorList>
            <person name="de Groot N.N."/>
        </authorList>
    </citation>
    <scope>NUCLEOTIDE SEQUENCE [LARGE SCALE GENOMIC DNA]</scope>
    <source>
        <strain evidence="1 2">743A</strain>
    </source>
</reference>
<name>A0A1I6K9S7_9FIRM</name>
<dbReference type="STRING" id="37658.SAMN05661086_02287"/>
<dbReference type="EMBL" id="FOYZ01000008">
    <property type="protein sequence ID" value="SFR87640.1"/>
    <property type="molecule type" value="Genomic_DNA"/>
</dbReference>